<proteinExistence type="predicted"/>
<keyword evidence="2" id="KW-1185">Reference proteome</keyword>
<dbReference type="SUPFAM" id="SSF51161">
    <property type="entry name" value="Trimeric LpxA-like enzymes"/>
    <property type="match status" value="1"/>
</dbReference>
<dbReference type="PANTHER" id="PTHR13061:SF29">
    <property type="entry name" value="GAMMA CARBONIC ANHYDRASE-LIKE 1, MITOCHONDRIAL-RELATED"/>
    <property type="match status" value="1"/>
</dbReference>
<sequence>MSCYAFEGLIPVVDPSAFVHPSAVLIGDVIVGANVYVGPHASLRGDYGRLILKAGSNLQDGCIMHGYCDQDTIVAEDGHIGHGAVLHGCIIGRNALIGMNSVIMDGAEIGPDSIVGAMSFIKAGFQGQPRQLLAGSPVRYIRDVTEQDLHWKRLNTREYQALVPRCHNSLREVRPLTQAEANRPRLKGVTEVTYKA</sequence>
<evidence type="ECO:0000313" key="2">
    <source>
        <dbReference type="Proteomes" id="UP000254069"/>
    </source>
</evidence>
<dbReference type="AlphaFoldDB" id="A0A379ZVJ7"/>
<dbReference type="FunFam" id="2.160.10.10:FF:000012">
    <property type="entry name" value="Carnitine operon protein CaiE"/>
    <property type="match status" value="1"/>
</dbReference>
<organism evidence="1 2">
    <name type="scientific">Shewanella algae</name>
    <dbReference type="NCBI Taxonomy" id="38313"/>
    <lineage>
        <taxon>Bacteria</taxon>
        <taxon>Pseudomonadati</taxon>
        <taxon>Pseudomonadota</taxon>
        <taxon>Gammaproteobacteria</taxon>
        <taxon>Alteromonadales</taxon>
        <taxon>Shewanellaceae</taxon>
        <taxon>Shewanella</taxon>
    </lineage>
</organism>
<dbReference type="Pfam" id="PF00132">
    <property type="entry name" value="Hexapep"/>
    <property type="match status" value="1"/>
</dbReference>
<dbReference type="Gene3D" id="2.160.10.10">
    <property type="entry name" value="Hexapeptide repeat proteins"/>
    <property type="match status" value="1"/>
</dbReference>
<dbReference type="CDD" id="cd04745">
    <property type="entry name" value="LbH_paaY_like"/>
    <property type="match status" value="1"/>
</dbReference>
<dbReference type="InterPro" id="IPR050484">
    <property type="entry name" value="Transf_Hexapept/Carb_Anhydrase"/>
</dbReference>
<dbReference type="NCBIfam" id="NF010150">
    <property type="entry name" value="PRK13627.1"/>
    <property type="match status" value="1"/>
</dbReference>
<evidence type="ECO:0000313" key="1">
    <source>
        <dbReference type="EMBL" id="SUI69250.1"/>
    </source>
</evidence>
<dbReference type="RefSeq" id="WP_115389631.1">
    <property type="nucleotide sequence ID" value="NZ_AP024609.1"/>
</dbReference>
<reference evidence="1 2" key="1">
    <citation type="submission" date="2018-06" db="EMBL/GenBank/DDBJ databases">
        <authorList>
            <consortium name="Pathogen Informatics"/>
            <person name="Doyle S."/>
        </authorList>
    </citation>
    <scope>NUCLEOTIDE SEQUENCE [LARGE SCALE GENOMIC DNA]</scope>
    <source>
        <strain evidence="1 2">NCTC10738</strain>
    </source>
</reference>
<name>A0A379ZVJ7_9GAMM</name>
<dbReference type="InterPro" id="IPR011004">
    <property type="entry name" value="Trimer_LpxA-like_sf"/>
</dbReference>
<protein>
    <submittedName>
        <fullName evidence="1">Carnitine operon protein CaiE</fullName>
    </submittedName>
</protein>
<dbReference type="InterPro" id="IPR001451">
    <property type="entry name" value="Hexapep"/>
</dbReference>
<dbReference type="Proteomes" id="UP000254069">
    <property type="component" value="Unassembled WGS sequence"/>
</dbReference>
<accession>A0A379ZVJ7</accession>
<dbReference type="PANTHER" id="PTHR13061">
    <property type="entry name" value="DYNACTIN SUBUNIT P25"/>
    <property type="match status" value="1"/>
</dbReference>
<dbReference type="EMBL" id="UGYO01000001">
    <property type="protein sequence ID" value="SUI69250.1"/>
    <property type="molecule type" value="Genomic_DNA"/>
</dbReference>
<gene>
    <name evidence="1" type="primary">yrdA_2</name>
    <name evidence="1" type="ORF">NCTC10738_02039</name>
</gene>